<evidence type="ECO:0000313" key="2">
    <source>
        <dbReference type="EMBL" id="MBW0461546.1"/>
    </source>
</evidence>
<organism evidence="2 3">
    <name type="scientific">Austropuccinia psidii MF-1</name>
    <dbReference type="NCBI Taxonomy" id="1389203"/>
    <lineage>
        <taxon>Eukaryota</taxon>
        <taxon>Fungi</taxon>
        <taxon>Dikarya</taxon>
        <taxon>Basidiomycota</taxon>
        <taxon>Pucciniomycotina</taxon>
        <taxon>Pucciniomycetes</taxon>
        <taxon>Pucciniales</taxon>
        <taxon>Sphaerophragmiaceae</taxon>
        <taxon>Austropuccinia</taxon>
    </lineage>
</organism>
<sequence length="104" mass="12474">MVSNSKPPEITFIEQFILTYQIFKELLQWRQGIKPRVPLERTCRKYPEDFPQRDILQRTYHRREIEPDTTYSDSFRRIMSSNPSKLPSGFTPLRHQKISDQDSS</sequence>
<evidence type="ECO:0000256" key="1">
    <source>
        <dbReference type="SAM" id="MobiDB-lite"/>
    </source>
</evidence>
<reference evidence="2" key="1">
    <citation type="submission" date="2021-03" db="EMBL/GenBank/DDBJ databases">
        <title>Draft genome sequence of rust myrtle Austropuccinia psidii MF-1, a brazilian biotype.</title>
        <authorList>
            <person name="Quecine M.C."/>
            <person name="Pachon D.M.R."/>
            <person name="Bonatelli M.L."/>
            <person name="Correr F.H."/>
            <person name="Franceschini L.M."/>
            <person name="Leite T.F."/>
            <person name="Margarido G.R.A."/>
            <person name="Almeida C.A."/>
            <person name="Ferrarezi J.A."/>
            <person name="Labate C.A."/>
        </authorList>
    </citation>
    <scope>NUCLEOTIDE SEQUENCE</scope>
    <source>
        <strain evidence="2">MF-1</strain>
    </source>
</reference>
<dbReference type="EMBL" id="AVOT02000178">
    <property type="protein sequence ID" value="MBW0461546.1"/>
    <property type="molecule type" value="Genomic_DNA"/>
</dbReference>
<protein>
    <submittedName>
        <fullName evidence="2">Uncharacterized protein</fullName>
    </submittedName>
</protein>
<keyword evidence="3" id="KW-1185">Reference proteome</keyword>
<accession>A0A9Q3GC89</accession>
<dbReference type="AlphaFoldDB" id="A0A9Q3GC89"/>
<name>A0A9Q3GC89_9BASI</name>
<comment type="caution">
    <text evidence="2">The sequence shown here is derived from an EMBL/GenBank/DDBJ whole genome shotgun (WGS) entry which is preliminary data.</text>
</comment>
<feature type="region of interest" description="Disordered" evidence="1">
    <location>
        <begin position="71"/>
        <end position="104"/>
    </location>
</feature>
<feature type="compositionally biased region" description="Polar residues" evidence="1">
    <location>
        <begin position="71"/>
        <end position="85"/>
    </location>
</feature>
<dbReference type="Proteomes" id="UP000765509">
    <property type="component" value="Unassembled WGS sequence"/>
</dbReference>
<gene>
    <name evidence="2" type="ORF">O181_001261</name>
</gene>
<proteinExistence type="predicted"/>
<evidence type="ECO:0000313" key="3">
    <source>
        <dbReference type="Proteomes" id="UP000765509"/>
    </source>
</evidence>